<accession>A0A1R2BP99</accession>
<protein>
    <submittedName>
        <fullName evidence="1">Uncharacterized protein</fullName>
    </submittedName>
</protein>
<sequence length="113" mass="12933">MKEEGKDEIKLRFSDASTIDYNFSSDEEDIKEKCFTSGFSPMDAIYLLEYISEDTKLQYADLESRLNSVSKILDEEIAPVCIREERCLLANSINLSAVCGSKLYRRRSTLKLS</sequence>
<reference evidence="1 2" key="1">
    <citation type="submission" date="2016-11" db="EMBL/GenBank/DDBJ databases">
        <title>The macronuclear genome of Stentor coeruleus: a giant cell with tiny introns.</title>
        <authorList>
            <person name="Slabodnick M."/>
            <person name="Ruby J.G."/>
            <person name="Reiff S.B."/>
            <person name="Swart E.C."/>
            <person name="Gosai S."/>
            <person name="Prabakaran S."/>
            <person name="Witkowska E."/>
            <person name="Larue G.E."/>
            <person name="Fisher S."/>
            <person name="Freeman R.M."/>
            <person name="Gunawardena J."/>
            <person name="Chu W."/>
            <person name="Stover N.A."/>
            <person name="Gregory B.D."/>
            <person name="Nowacki M."/>
            <person name="Derisi J."/>
            <person name="Roy S.W."/>
            <person name="Marshall W.F."/>
            <person name="Sood P."/>
        </authorList>
    </citation>
    <scope>NUCLEOTIDE SEQUENCE [LARGE SCALE GENOMIC DNA]</scope>
    <source>
        <strain evidence="1">WM001</strain>
    </source>
</reference>
<dbReference type="AlphaFoldDB" id="A0A1R2BP99"/>
<dbReference type="Proteomes" id="UP000187209">
    <property type="component" value="Unassembled WGS sequence"/>
</dbReference>
<comment type="caution">
    <text evidence="1">The sequence shown here is derived from an EMBL/GenBank/DDBJ whole genome shotgun (WGS) entry which is preliminary data.</text>
</comment>
<evidence type="ECO:0000313" key="2">
    <source>
        <dbReference type="Proteomes" id="UP000187209"/>
    </source>
</evidence>
<proteinExistence type="predicted"/>
<evidence type="ECO:0000313" key="1">
    <source>
        <dbReference type="EMBL" id="OMJ78622.1"/>
    </source>
</evidence>
<keyword evidence="2" id="KW-1185">Reference proteome</keyword>
<dbReference type="EMBL" id="MPUH01000513">
    <property type="protein sequence ID" value="OMJ78622.1"/>
    <property type="molecule type" value="Genomic_DNA"/>
</dbReference>
<gene>
    <name evidence="1" type="ORF">SteCoe_21547</name>
</gene>
<name>A0A1R2BP99_9CILI</name>
<organism evidence="1 2">
    <name type="scientific">Stentor coeruleus</name>
    <dbReference type="NCBI Taxonomy" id="5963"/>
    <lineage>
        <taxon>Eukaryota</taxon>
        <taxon>Sar</taxon>
        <taxon>Alveolata</taxon>
        <taxon>Ciliophora</taxon>
        <taxon>Postciliodesmatophora</taxon>
        <taxon>Heterotrichea</taxon>
        <taxon>Heterotrichida</taxon>
        <taxon>Stentoridae</taxon>
        <taxon>Stentor</taxon>
    </lineage>
</organism>